<gene>
    <name evidence="1" type="ORF">L0P62_02210</name>
</gene>
<dbReference type="EMBL" id="JAKNID010000004">
    <property type="protein sequence ID" value="MCG4564251.1"/>
    <property type="molecule type" value="Genomic_DNA"/>
</dbReference>
<evidence type="ECO:0000313" key="2">
    <source>
        <dbReference type="Proteomes" id="UP001108123"/>
    </source>
</evidence>
<organism evidence="1 2">
    <name type="scientific">Anaerosalibacter bizertensis</name>
    <dbReference type="NCBI Taxonomy" id="932217"/>
    <lineage>
        <taxon>Bacteria</taxon>
        <taxon>Bacillati</taxon>
        <taxon>Bacillota</taxon>
        <taxon>Tissierellia</taxon>
        <taxon>Tissierellales</taxon>
        <taxon>Sporanaerobacteraceae</taxon>
        <taxon>Anaerosalibacter</taxon>
    </lineage>
</organism>
<protein>
    <submittedName>
        <fullName evidence="1">DUF3866 family protein</fullName>
    </submittedName>
</protein>
<dbReference type="Proteomes" id="UP001108123">
    <property type="component" value="Unassembled WGS sequence"/>
</dbReference>
<reference evidence="1" key="1">
    <citation type="submission" date="2022-01" db="EMBL/GenBank/DDBJ databases">
        <title>Collection of gut derived symbiotic bacterial strains cultured from healthy donors.</title>
        <authorList>
            <person name="Lin H."/>
            <person name="Kohout C."/>
            <person name="Waligurski E."/>
            <person name="Pamer E.G."/>
        </authorList>
    </citation>
    <scope>NUCLEOTIDE SEQUENCE</scope>
    <source>
        <strain evidence="1">MSK.14.39</strain>
    </source>
</reference>
<name>A0A9Q4AAW1_9FIRM</name>
<accession>A0A9Q4AAW1</accession>
<comment type="caution">
    <text evidence="1">The sequence shown here is derived from an EMBL/GenBank/DDBJ whole genome shotgun (WGS) entry which is preliminary data.</text>
</comment>
<sequence>MKLISYKIGTVTNILKRDESTTWLEVEIKNNISRAINYNDITGEIQIGDKVVLNTTAVELSLGTGGYHYVIYNYSNPSKDIEGKGHIMKLRYTPLQFKCLAIEEEDSPYHHVFNNFNDLEDNVFIVGTLHSMLAPISSMLKWLNPSLKINYIMTDAGALPIQFSNTVKKLKEKEIIDNTITVGNAFGGDIECVNIYSGLIAAKEALKSDVTIITMGPGIVGTGTKYGFSGIEQGYIVDGINNLGGTAFIVPRISFKDKRERHMGISHHSLTVLSQICNTGGKLVIPYLEDSKNKIIEDQLLNNKISKKYEINYEYGEDIDKALSYFDLNVTTMGRGIEEDREYFMTLGAVGKAVYKYLEDKEEI</sequence>
<dbReference type="Pfam" id="PF12982">
    <property type="entry name" value="DUF3866"/>
    <property type="match status" value="1"/>
</dbReference>
<dbReference type="AlphaFoldDB" id="A0A9Q4AAW1"/>
<proteinExistence type="predicted"/>
<dbReference type="InterPro" id="IPR024479">
    <property type="entry name" value="DUF3866"/>
</dbReference>
<evidence type="ECO:0000313" key="1">
    <source>
        <dbReference type="EMBL" id="MCG4564251.1"/>
    </source>
</evidence>
<dbReference type="RefSeq" id="WP_237915332.1">
    <property type="nucleotide sequence ID" value="NZ_JAKNID010000004.1"/>
</dbReference>
<keyword evidence="2" id="KW-1185">Reference proteome</keyword>